<dbReference type="Proteomes" id="UP000267524">
    <property type="component" value="Unassembled WGS sequence"/>
</dbReference>
<dbReference type="SUPFAM" id="SSF52540">
    <property type="entry name" value="P-loop containing nucleoside triphosphate hydrolases"/>
    <property type="match status" value="1"/>
</dbReference>
<accession>A0A3M7LGR2</accession>
<gene>
    <name evidence="1" type="ORF">D1632_00395</name>
</gene>
<dbReference type="InterPro" id="IPR027417">
    <property type="entry name" value="P-loop_NTPase"/>
</dbReference>
<dbReference type="RefSeq" id="WP_122545299.1">
    <property type="nucleotide sequence ID" value="NZ_QWIV01000003.1"/>
</dbReference>
<dbReference type="AlphaFoldDB" id="A0A3M7LGR2"/>
<dbReference type="EMBL" id="QWIV01000003">
    <property type="protein sequence ID" value="RMZ61305.1"/>
    <property type="molecule type" value="Genomic_DNA"/>
</dbReference>
<evidence type="ECO:0000313" key="2">
    <source>
        <dbReference type="Proteomes" id="UP000267524"/>
    </source>
</evidence>
<name>A0A3M7LGR2_9FLAO</name>
<proteinExistence type="predicted"/>
<protein>
    <recommendedName>
        <fullName evidence="3">ParA family protein</fullName>
    </recommendedName>
</protein>
<comment type="caution">
    <text evidence="1">The sequence shown here is derived from an EMBL/GenBank/DDBJ whole genome shotgun (WGS) entry which is preliminary data.</text>
</comment>
<organism evidence="1 2">
    <name type="scientific">Chryseobacterium nematophagum</name>
    <dbReference type="NCBI Taxonomy" id="2305228"/>
    <lineage>
        <taxon>Bacteria</taxon>
        <taxon>Pseudomonadati</taxon>
        <taxon>Bacteroidota</taxon>
        <taxon>Flavobacteriia</taxon>
        <taxon>Flavobacteriales</taxon>
        <taxon>Weeksellaceae</taxon>
        <taxon>Chryseobacterium group</taxon>
        <taxon>Chryseobacterium</taxon>
    </lineage>
</organism>
<evidence type="ECO:0000313" key="1">
    <source>
        <dbReference type="EMBL" id="RMZ61305.1"/>
    </source>
</evidence>
<sequence>MILTVTNFCQNIGKSILTIYLSKYFLKQRNYDNIYIIDNGKNFLVESIFNAEKDRINLNIFLDSVSDDKINILNNIEILSRLKSQNTLYIVDLKADFNLEMTNLLQHSNAIICPLAYYENVLESTIEFGKFLEKIYTGDVYFLNNFFDKNISCNQKLIDTLPEFGSIIESPIFYTNNLKRSFLSVYNDELVFRKAFEELSFSLFD</sequence>
<reference evidence="1 2" key="1">
    <citation type="submission" date="2018-08" db="EMBL/GenBank/DDBJ databases">
        <title>Chryseobacterium nematophagum: a novel matrix digesting pathogen of nematodes.</title>
        <authorList>
            <person name="Page A."/>
            <person name="Roberts M."/>
            <person name="Felix M.-A."/>
            <person name="Weir W."/>
        </authorList>
    </citation>
    <scope>NUCLEOTIDE SEQUENCE [LARGE SCALE GENOMIC DNA]</scope>
    <source>
        <strain evidence="1 2">JUb275</strain>
    </source>
</reference>
<evidence type="ECO:0008006" key="3">
    <source>
        <dbReference type="Google" id="ProtNLM"/>
    </source>
</evidence>
<dbReference type="Gene3D" id="3.40.50.300">
    <property type="entry name" value="P-loop containing nucleotide triphosphate hydrolases"/>
    <property type="match status" value="1"/>
</dbReference>
<keyword evidence="2" id="KW-1185">Reference proteome</keyword>